<dbReference type="GO" id="GO:0005783">
    <property type="term" value="C:endoplasmic reticulum"/>
    <property type="evidence" value="ECO:0000318"/>
    <property type="project" value="GO_Central"/>
</dbReference>
<organism evidence="8 9">
    <name type="scientific">Erythranthe guttata</name>
    <name type="common">Yellow monkey flower</name>
    <name type="synonym">Mimulus guttatus</name>
    <dbReference type="NCBI Taxonomy" id="4155"/>
    <lineage>
        <taxon>Eukaryota</taxon>
        <taxon>Viridiplantae</taxon>
        <taxon>Streptophyta</taxon>
        <taxon>Embryophyta</taxon>
        <taxon>Tracheophyta</taxon>
        <taxon>Spermatophyta</taxon>
        <taxon>Magnoliopsida</taxon>
        <taxon>eudicotyledons</taxon>
        <taxon>Gunneridae</taxon>
        <taxon>Pentapetalae</taxon>
        <taxon>asterids</taxon>
        <taxon>lamiids</taxon>
        <taxon>Lamiales</taxon>
        <taxon>Phrymaceae</taxon>
        <taxon>Erythranthe</taxon>
    </lineage>
</organism>
<dbReference type="SMART" id="SM00724">
    <property type="entry name" value="TLC"/>
    <property type="match status" value="1"/>
</dbReference>
<keyword evidence="9" id="KW-1185">Reference proteome</keyword>
<evidence type="ECO:0000256" key="5">
    <source>
        <dbReference type="PROSITE-ProRule" id="PRU00205"/>
    </source>
</evidence>
<keyword evidence="3 6" id="KW-1133">Transmembrane helix</keyword>
<name>A0A022RBP5_ERYGU</name>
<dbReference type="STRING" id="4155.A0A022RBP5"/>
<comment type="subcellular location">
    <subcellularLocation>
        <location evidence="1">Endoplasmic reticulum membrane</location>
        <topology evidence="1">Multi-pass membrane protein</topology>
    </subcellularLocation>
</comment>
<feature type="transmembrane region" description="Helical" evidence="6">
    <location>
        <begin position="149"/>
        <end position="173"/>
    </location>
</feature>
<dbReference type="GO" id="GO:0050291">
    <property type="term" value="F:sphingosine N-acyltransferase activity"/>
    <property type="evidence" value="ECO:0000318"/>
    <property type="project" value="GO_Central"/>
</dbReference>
<protein>
    <recommendedName>
        <fullName evidence="7">TLC domain-containing protein</fullName>
    </recommendedName>
</protein>
<feature type="transmembrane region" description="Helical" evidence="6">
    <location>
        <begin position="240"/>
        <end position="260"/>
    </location>
</feature>
<sequence>MESIWKDNEVTCAWNFVESFYFAFAFVAARFLLDTFVFRRMSIWLLRRGTPNYKLKDDELEAKITKCSESLWKLTYYVTVEYCILATAYQEPWFADVKQYFRGWPNQELKLPLKLIYMCQCGFYIYSIGALLMWETRRKDFTIMMSHHFVTVVLILFSCFARLFRIGAVILALHDASDVFLEAAKVFKYSGKEVGASVCFGFFALSWLLLRLVFFPFWVIRSSSYHSCEVMKLSEPFIMGVYYTFNTMLVTLLVFHVYWWKLICAMILRQLKSSGKVGEDIRSDSEEDE</sequence>
<dbReference type="AlphaFoldDB" id="A0A022RBP5"/>
<evidence type="ECO:0000256" key="1">
    <source>
        <dbReference type="ARBA" id="ARBA00004477"/>
    </source>
</evidence>
<feature type="transmembrane region" description="Helical" evidence="6">
    <location>
        <begin position="194"/>
        <end position="220"/>
    </location>
</feature>
<dbReference type="PANTHER" id="PTHR12560">
    <property type="entry name" value="LONGEVITY ASSURANCE FACTOR 1 LAG1"/>
    <property type="match status" value="1"/>
</dbReference>
<keyword evidence="4 5" id="KW-0472">Membrane</keyword>
<dbReference type="PIRSF" id="PIRSF005225">
    <property type="entry name" value="LAG1_LAC1"/>
    <property type="match status" value="1"/>
</dbReference>
<feature type="transmembrane region" description="Helical" evidence="6">
    <location>
        <begin position="115"/>
        <end position="134"/>
    </location>
</feature>
<evidence type="ECO:0000259" key="7">
    <source>
        <dbReference type="PROSITE" id="PS50922"/>
    </source>
</evidence>
<dbReference type="EMBL" id="KI630513">
    <property type="protein sequence ID" value="EYU37676.1"/>
    <property type="molecule type" value="Genomic_DNA"/>
</dbReference>
<evidence type="ECO:0000256" key="3">
    <source>
        <dbReference type="ARBA" id="ARBA00022989"/>
    </source>
</evidence>
<dbReference type="InterPro" id="IPR006634">
    <property type="entry name" value="TLC-dom"/>
</dbReference>
<dbReference type="GO" id="GO:0046513">
    <property type="term" value="P:ceramide biosynthetic process"/>
    <property type="evidence" value="ECO:0000318"/>
    <property type="project" value="GO_Central"/>
</dbReference>
<gene>
    <name evidence="8" type="ORF">MIMGU_mgv1a023215mg</name>
</gene>
<proteinExistence type="predicted"/>
<dbReference type="PROSITE" id="PS50922">
    <property type="entry name" value="TLC"/>
    <property type="match status" value="1"/>
</dbReference>
<dbReference type="Pfam" id="PF03798">
    <property type="entry name" value="TRAM_LAG1_CLN8"/>
    <property type="match status" value="1"/>
</dbReference>
<dbReference type="PANTHER" id="PTHR12560:SF0">
    <property type="entry name" value="LD18904P"/>
    <property type="match status" value="1"/>
</dbReference>
<evidence type="ECO:0000313" key="9">
    <source>
        <dbReference type="Proteomes" id="UP000030748"/>
    </source>
</evidence>
<reference evidence="8 9" key="1">
    <citation type="journal article" date="2013" name="Proc. Natl. Acad. Sci. U.S.A.">
        <title>Fine-scale variation in meiotic recombination in Mimulus inferred from population shotgun sequencing.</title>
        <authorList>
            <person name="Hellsten U."/>
            <person name="Wright K.M."/>
            <person name="Jenkins J."/>
            <person name="Shu S."/>
            <person name="Yuan Y."/>
            <person name="Wessler S.R."/>
            <person name="Schmutz J."/>
            <person name="Willis J.H."/>
            <person name="Rokhsar D.S."/>
        </authorList>
    </citation>
    <scope>NUCLEOTIDE SEQUENCE [LARGE SCALE GENOMIC DNA]</scope>
    <source>
        <strain evidence="9">cv. DUN x IM62</strain>
    </source>
</reference>
<feature type="transmembrane region" description="Helical" evidence="6">
    <location>
        <begin position="20"/>
        <end position="38"/>
    </location>
</feature>
<evidence type="ECO:0000256" key="4">
    <source>
        <dbReference type="ARBA" id="ARBA00023136"/>
    </source>
</evidence>
<evidence type="ECO:0000256" key="6">
    <source>
        <dbReference type="SAM" id="Phobius"/>
    </source>
</evidence>
<accession>A0A022RBP5</accession>
<evidence type="ECO:0000313" key="8">
    <source>
        <dbReference type="EMBL" id="EYU37676.1"/>
    </source>
</evidence>
<dbReference type="eggNOG" id="KOG1607">
    <property type="taxonomic scope" value="Eukaryota"/>
</dbReference>
<evidence type="ECO:0000256" key="2">
    <source>
        <dbReference type="ARBA" id="ARBA00022692"/>
    </source>
</evidence>
<feature type="domain" description="TLC" evidence="7">
    <location>
        <begin position="65"/>
        <end position="272"/>
    </location>
</feature>
<keyword evidence="2 5" id="KW-0812">Transmembrane</keyword>
<dbReference type="GO" id="GO:0005789">
    <property type="term" value="C:endoplasmic reticulum membrane"/>
    <property type="evidence" value="ECO:0007669"/>
    <property type="project" value="UniProtKB-SubCell"/>
</dbReference>
<dbReference type="Proteomes" id="UP000030748">
    <property type="component" value="Unassembled WGS sequence"/>
</dbReference>
<dbReference type="InterPro" id="IPR016439">
    <property type="entry name" value="Lag1/Lac1-like"/>
</dbReference>